<keyword evidence="4 5" id="KW-0238">DNA-binding</keyword>
<feature type="domain" description="THAP-type" evidence="6">
    <location>
        <begin position="1"/>
        <end position="84"/>
    </location>
</feature>
<dbReference type="SUPFAM" id="SSF57716">
    <property type="entry name" value="Glucocorticoid receptor-like (DNA-binding domain)"/>
    <property type="match status" value="1"/>
</dbReference>
<evidence type="ECO:0000256" key="1">
    <source>
        <dbReference type="ARBA" id="ARBA00022723"/>
    </source>
</evidence>
<evidence type="ECO:0000256" key="3">
    <source>
        <dbReference type="ARBA" id="ARBA00022833"/>
    </source>
</evidence>
<dbReference type="OrthoDB" id="6605314at2759"/>
<dbReference type="InterPro" id="IPR038441">
    <property type="entry name" value="THAP_Znf_sf"/>
</dbReference>
<dbReference type="GO" id="GO:0003677">
    <property type="term" value="F:DNA binding"/>
    <property type="evidence" value="ECO:0007669"/>
    <property type="project" value="UniProtKB-UniRule"/>
</dbReference>
<keyword evidence="3" id="KW-0862">Zinc</keyword>
<evidence type="ECO:0000256" key="5">
    <source>
        <dbReference type="PROSITE-ProRule" id="PRU00309"/>
    </source>
</evidence>
<sequence>MANCCVKYPHEASKTTFGVPKNIEERNKWENALKTDLKKSYRVCASHFKDSDIKSTWESGEGENKYRICLKVPKLLDGAIPSVIIKKDENCQIEAKRRKVNKVLNN</sequence>
<dbReference type="Pfam" id="PF05485">
    <property type="entry name" value="THAP"/>
    <property type="match status" value="1"/>
</dbReference>
<evidence type="ECO:0000259" key="6">
    <source>
        <dbReference type="PROSITE" id="PS50950"/>
    </source>
</evidence>
<dbReference type="KEGG" id="api:115034954"/>
<accession>A0A8R2JWR1</accession>
<dbReference type="Gene3D" id="6.20.210.20">
    <property type="entry name" value="THAP domain"/>
    <property type="match status" value="1"/>
</dbReference>
<dbReference type="Proteomes" id="UP000007819">
    <property type="component" value="Unassembled WGS sequence"/>
</dbReference>
<reference evidence="8" key="1">
    <citation type="submission" date="2010-06" db="EMBL/GenBank/DDBJ databases">
        <authorList>
            <person name="Jiang H."/>
            <person name="Abraham K."/>
            <person name="Ali S."/>
            <person name="Alsbrooks S.L."/>
            <person name="Anim B.N."/>
            <person name="Anosike U.S."/>
            <person name="Attaway T."/>
            <person name="Bandaranaike D.P."/>
            <person name="Battles P.K."/>
            <person name="Bell S.N."/>
            <person name="Bell A.V."/>
            <person name="Beltran B."/>
            <person name="Bickham C."/>
            <person name="Bustamante Y."/>
            <person name="Caleb T."/>
            <person name="Canada A."/>
            <person name="Cardenas V."/>
            <person name="Carter K."/>
            <person name="Chacko J."/>
            <person name="Chandrabose M.N."/>
            <person name="Chavez D."/>
            <person name="Chavez A."/>
            <person name="Chen L."/>
            <person name="Chu H.-S."/>
            <person name="Claassen K.J."/>
            <person name="Cockrell R."/>
            <person name="Collins M."/>
            <person name="Cooper J.A."/>
            <person name="Cree A."/>
            <person name="Curry S.M."/>
            <person name="Da Y."/>
            <person name="Dao M.D."/>
            <person name="Das B."/>
            <person name="Davila M.-L."/>
            <person name="Davy-Carroll L."/>
            <person name="Denson S."/>
            <person name="Dinh H."/>
            <person name="Ebong V.E."/>
            <person name="Edwards J.R."/>
            <person name="Egan A."/>
            <person name="El-Daye J."/>
            <person name="Escobedo L."/>
            <person name="Fernandez S."/>
            <person name="Fernando P.R."/>
            <person name="Flagg N."/>
            <person name="Forbes L.D."/>
            <person name="Fowler R.G."/>
            <person name="Fu Q."/>
            <person name="Gabisi R.A."/>
            <person name="Ganer J."/>
            <person name="Garbino Pronczuk A."/>
            <person name="Garcia R.M."/>
            <person name="Garner T."/>
            <person name="Garrett T.E."/>
            <person name="Gonzalez D.A."/>
            <person name="Hamid H."/>
            <person name="Hawkins E.S."/>
            <person name="Hirani K."/>
            <person name="Hogues M.E."/>
            <person name="Hollins B."/>
            <person name="Hsiao C.-H."/>
            <person name="Jabil R."/>
            <person name="James M.L."/>
            <person name="Jhangiani S.N."/>
            <person name="Johnson B."/>
            <person name="Johnson Q."/>
            <person name="Joshi V."/>
            <person name="Kalu J.B."/>
            <person name="Kam C."/>
            <person name="Kashfia A."/>
            <person name="Keebler J."/>
            <person name="Kisamo H."/>
            <person name="Kovar C.L."/>
            <person name="Lago L.A."/>
            <person name="Lai C.-Y."/>
            <person name="Laidlaw J."/>
            <person name="Lara F."/>
            <person name="Le T.-K."/>
            <person name="Lee S.L."/>
            <person name="Legall F.H."/>
            <person name="Lemon S.J."/>
            <person name="Lewis L.R."/>
            <person name="Li B."/>
            <person name="Liu Y."/>
            <person name="Liu Y.-S."/>
            <person name="Lopez J."/>
            <person name="Lozado R.J."/>
            <person name="Lu J."/>
            <person name="Madu R.C."/>
            <person name="Maheshwari M."/>
            <person name="Maheshwari R."/>
            <person name="Malloy K."/>
            <person name="Martinez E."/>
            <person name="Mathew T."/>
            <person name="Mercado I.C."/>
            <person name="Mercado C."/>
            <person name="Meyer B."/>
            <person name="Montgomery K."/>
            <person name="Morgan M.B."/>
            <person name="Munidasa M."/>
            <person name="Nazareth L.V."/>
            <person name="Nelson J."/>
            <person name="Ng B.M."/>
            <person name="Nguyen N.B."/>
            <person name="Nguyen P.Q."/>
            <person name="Nguyen T."/>
            <person name="Obregon M."/>
            <person name="Okwuonu G.O."/>
            <person name="Onwere C.G."/>
            <person name="Orozco G."/>
            <person name="Parra A."/>
            <person name="Patel S."/>
            <person name="Patil S."/>
            <person name="Perez A."/>
            <person name="Perez Y."/>
            <person name="Pham C."/>
            <person name="Primus E.L."/>
            <person name="Pu L.-L."/>
            <person name="Puazo M."/>
            <person name="Qin X."/>
            <person name="Quiroz J.B."/>
            <person name="Reese J."/>
            <person name="Richards S."/>
            <person name="Rives C.M."/>
            <person name="Robberts R."/>
            <person name="Ruiz S.J."/>
            <person name="Ruiz M.J."/>
            <person name="Santibanez J."/>
            <person name="Schneider B.W."/>
            <person name="Sisson I."/>
            <person name="Smith M."/>
            <person name="Sodergren E."/>
            <person name="Song X.-Z."/>
            <person name="Song B.B."/>
            <person name="Summersgill H."/>
            <person name="Thelus R."/>
            <person name="Thornton R.D."/>
            <person name="Trejos Z.Y."/>
            <person name="Usmani K."/>
            <person name="Vattathil S."/>
            <person name="Villasana D."/>
            <person name="Walker D.L."/>
            <person name="Wang S."/>
            <person name="Wang K."/>
            <person name="White C.S."/>
            <person name="Williams A.C."/>
            <person name="Williamson J."/>
            <person name="Wilson K."/>
            <person name="Woghiren I.O."/>
            <person name="Woodworth J.R."/>
            <person name="Worley K.C."/>
            <person name="Wright R.A."/>
            <person name="Wu W."/>
            <person name="Young L."/>
            <person name="Zhang L."/>
            <person name="Zhang J."/>
            <person name="Zhu Y."/>
            <person name="Muzny D.M."/>
            <person name="Weinstock G."/>
            <person name="Gibbs R.A."/>
        </authorList>
    </citation>
    <scope>NUCLEOTIDE SEQUENCE [LARGE SCALE GENOMIC DNA]</scope>
    <source>
        <strain evidence="8">LSR1</strain>
    </source>
</reference>
<organism evidence="7 8">
    <name type="scientific">Acyrthosiphon pisum</name>
    <name type="common">Pea aphid</name>
    <dbReference type="NCBI Taxonomy" id="7029"/>
    <lineage>
        <taxon>Eukaryota</taxon>
        <taxon>Metazoa</taxon>
        <taxon>Ecdysozoa</taxon>
        <taxon>Arthropoda</taxon>
        <taxon>Hexapoda</taxon>
        <taxon>Insecta</taxon>
        <taxon>Pterygota</taxon>
        <taxon>Neoptera</taxon>
        <taxon>Paraneoptera</taxon>
        <taxon>Hemiptera</taxon>
        <taxon>Sternorrhyncha</taxon>
        <taxon>Aphidomorpha</taxon>
        <taxon>Aphidoidea</taxon>
        <taxon>Aphididae</taxon>
        <taxon>Macrosiphini</taxon>
        <taxon>Acyrthosiphon</taxon>
    </lineage>
</organism>
<reference evidence="7" key="2">
    <citation type="submission" date="2022-06" db="UniProtKB">
        <authorList>
            <consortium name="EnsemblMetazoa"/>
        </authorList>
    </citation>
    <scope>IDENTIFICATION</scope>
</reference>
<keyword evidence="1" id="KW-0479">Metal-binding</keyword>
<evidence type="ECO:0000313" key="7">
    <source>
        <dbReference type="EnsemblMetazoa" id="XP_029348409.1"/>
    </source>
</evidence>
<dbReference type="RefSeq" id="XP_029348409.1">
    <property type="nucleotide sequence ID" value="XM_029492549.1"/>
</dbReference>
<dbReference type="GeneID" id="115034954"/>
<name>A0A8R2JWR1_ACYPI</name>
<dbReference type="AlphaFoldDB" id="A0A8R2JWR1"/>
<dbReference type="GO" id="GO:0008270">
    <property type="term" value="F:zinc ion binding"/>
    <property type="evidence" value="ECO:0007669"/>
    <property type="project" value="UniProtKB-KW"/>
</dbReference>
<proteinExistence type="predicted"/>
<evidence type="ECO:0000313" key="8">
    <source>
        <dbReference type="Proteomes" id="UP000007819"/>
    </source>
</evidence>
<dbReference type="PROSITE" id="PS50950">
    <property type="entry name" value="ZF_THAP"/>
    <property type="match status" value="1"/>
</dbReference>
<dbReference type="InterPro" id="IPR006612">
    <property type="entry name" value="THAP_Znf"/>
</dbReference>
<evidence type="ECO:0000256" key="2">
    <source>
        <dbReference type="ARBA" id="ARBA00022771"/>
    </source>
</evidence>
<evidence type="ECO:0000256" key="4">
    <source>
        <dbReference type="ARBA" id="ARBA00023125"/>
    </source>
</evidence>
<keyword evidence="2 5" id="KW-0863">Zinc-finger</keyword>
<dbReference type="SMART" id="SM00692">
    <property type="entry name" value="DM3"/>
    <property type="match status" value="1"/>
</dbReference>
<keyword evidence="8" id="KW-1185">Reference proteome</keyword>
<dbReference type="SMART" id="SM00980">
    <property type="entry name" value="THAP"/>
    <property type="match status" value="1"/>
</dbReference>
<protein>
    <recommendedName>
        <fullName evidence="6">THAP-type domain-containing protein</fullName>
    </recommendedName>
</protein>
<dbReference type="EnsemblMetazoa" id="XM_029492549.1">
    <property type="protein sequence ID" value="XP_029348409.1"/>
    <property type="gene ID" value="LOC115034954"/>
</dbReference>